<keyword evidence="2" id="KW-1185">Reference proteome</keyword>
<protein>
    <submittedName>
        <fullName evidence="1">Uncharacterized protein</fullName>
    </submittedName>
</protein>
<sequence length="83" mass="9211">MIADLLGGACVTCAYAVRVSLWMWILQPPPQPLQMIQACDDTIPTVWMYGSSTVRFSWDFLAQQSCEMSFLAGNAPVIPLMLI</sequence>
<gene>
    <name evidence="1" type="ORF">LSINAPIS_LOCUS1220</name>
</gene>
<proteinExistence type="predicted"/>
<reference evidence="1 2" key="1">
    <citation type="submission" date="2017-07" db="EMBL/GenBank/DDBJ databases">
        <authorList>
            <person name="Talla V."/>
            <person name="Backstrom N."/>
        </authorList>
    </citation>
    <scope>NUCLEOTIDE SEQUENCE [LARGE SCALE GENOMIC DNA]</scope>
</reference>
<dbReference type="EMBL" id="FZQP02000160">
    <property type="protein sequence ID" value="VVC87679.1"/>
    <property type="molecule type" value="Genomic_DNA"/>
</dbReference>
<evidence type="ECO:0000313" key="2">
    <source>
        <dbReference type="Proteomes" id="UP000324832"/>
    </source>
</evidence>
<accession>A0A5E4PQP4</accession>
<dbReference type="Proteomes" id="UP000324832">
    <property type="component" value="Unassembled WGS sequence"/>
</dbReference>
<organism evidence="1 2">
    <name type="scientific">Leptidea sinapis</name>
    <dbReference type="NCBI Taxonomy" id="189913"/>
    <lineage>
        <taxon>Eukaryota</taxon>
        <taxon>Metazoa</taxon>
        <taxon>Ecdysozoa</taxon>
        <taxon>Arthropoda</taxon>
        <taxon>Hexapoda</taxon>
        <taxon>Insecta</taxon>
        <taxon>Pterygota</taxon>
        <taxon>Neoptera</taxon>
        <taxon>Endopterygota</taxon>
        <taxon>Lepidoptera</taxon>
        <taxon>Glossata</taxon>
        <taxon>Ditrysia</taxon>
        <taxon>Papilionoidea</taxon>
        <taxon>Pieridae</taxon>
        <taxon>Dismorphiinae</taxon>
        <taxon>Leptidea</taxon>
    </lineage>
</organism>
<dbReference type="AlphaFoldDB" id="A0A5E4PQP4"/>
<name>A0A5E4PQP4_9NEOP</name>
<evidence type="ECO:0000313" key="1">
    <source>
        <dbReference type="EMBL" id="VVC87679.1"/>
    </source>
</evidence>